<evidence type="ECO:0000256" key="3">
    <source>
        <dbReference type="SAM" id="SignalP"/>
    </source>
</evidence>
<feature type="signal peptide" evidence="3">
    <location>
        <begin position="1"/>
        <end position="24"/>
    </location>
</feature>
<comment type="caution">
    <text evidence="4">The sequence shown here is derived from an EMBL/GenBank/DDBJ whole genome shotgun (WGS) entry which is preliminary data.</text>
</comment>
<dbReference type="EMBL" id="JAADJZ010000028">
    <property type="protein sequence ID" value="KAF2866414.1"/>
    <property type="molecule type" value="Genomic_DNA"/>
</dbReference>
<feature type="transmembrane region" description="Helical" evidence="2">
    <location>
        <begin position="220"/>
        <end position="244"/>
    </location>
</feature>
<accession>A0A7C8HZL9</accession>
<dbReference type="OrthoDB" id="5425848at2759"/>
<keyword evidence="5" id="KW-1185">Reference proteome</keyword>
<gene>
    <name evidence="4" type="ORF">BDV95DRAFT_599032</name>
</gene>
<dbReference type="Proteomes" id="UP000481861">
    <property type="component" value="Unassembled WGS sequence"/>
</dbReference>
<evidence type="ECO:0000256" key="1">
    <source>
        <dbReference type="SAM" id="MobiDB-lite"/>
    </source>
</evidence>
<keyword evidence="2" id="KW-0812">Transmembrane</keyword>
<protein>
    <recommendedName>
        <fullName evidence="6">Mid2 domain-containing protein</fullName>
    </recommendedName>
</protein>
<feature type="compositionally biased region" description="Low complexity" evidence="1">
    <location>
        <begin position="340"/>
        <end position="357"/>
    </location>
</feature>
<evidence type="ECO:0000256" key="2">
    <source>
        <dbReference type="SAM" id="Phobius"/>
    </source>
</evidence>
<keyword evidence="2" id="KW-1133">Transmembrane helix</keyword>
<name>A0A7C8HZL9_9PLEO</name>
<reference evidence="4 5" key="1">
    <citation type="submission" date="2020-01" db="EMBL/GenBank/DDBJ databases">
        <authorList>
            <consortium name="DOE Joint Genome Institute"/>
            <person name="Haridas S."/>
            <person name="Albert R."/>
            <person name="Binder M."/>
            <person name="Bloem J."/>
            <person name="Labutti K."/>
            <person name="Salamov A."/>
            <person name="Andreopoulos B."/>
            <person name="Baker S.E."/>
            <person name="Barry K."/>
            <person name="Bills G."/>
            <person name="Bluhm B.H."/>
            <person name="Cannon C."/>
            <person name="Castanera R."/>
            <person name="Culley D.E."/>
            <person name="Daum C."/>
            <person name="Ezra D."/>
            <person name="Gonzalez J.B."/>
            <person name="Henrissat B."/>
            <person name="Kuo A."/>
            <person name="Liang C."/>
            <person name="Lipzen A."/>
            <person name="Lutzoni F."/>
            <person name="Magnuson J."/>
            <person name="Mondo S."/>
            <person name="Nolan M."/>
            <person name="Ohm R."/>
            <person name="Pangilinan J."/>
            <person name="Park H.-J.H."/>
            <person name="Ramirez L."/>
            <person name="Alfaro M."/>
            <person name="Sun H."/>
            <person name="Tritt A."/>
            <person name="Yoshinaga Y."/>
            <person name="Zwiers L.-H.L."/>
            <person name="Turgeon B.G."/>
            <person name="Goodwin S.B."/>
            <person name="Spatafora J.W."/>
            <person name="Crous P.W."/>
            <person name="Grigoriev I.V."/>
        </authorList>
    </citation>
    <scope>NUCLEOTIDE SEQUENCE [LARGE SCALE GENOMIC DNA]</scope>
    <source>
        <strain evidence="4 5">CBS 611.86</strain>
    </source>
</reference>
<evidence type="ECO:0000313" key="4">
    <source>
        <dbReference type="EMBL" id="KAF2866414.1"/>
    </source>
</evidence>
<sequence>MWFLKAPAAVVGLVAIALIPSASAKPYPVHLNGHEERQLYNSSQIAKRQCGGQLCGYDKQLCCPSGTTCFTDANNQAQCGNVGAANGNTQGWSFYTSTWVESNVMTHVTVYSSFVGATPAAQPTGTCGSSQQECGGRCCDSGFWCNANTVCELLGGGSSGGIIGTLTPSAPLRPTSSTLIIVTATGTPTATVPFETPIATGVSGTPVPVAGGGGGLSPGAIAGIVIGVLAGLALLALLCFCFCARGLLHSVMAIFGLGKNRKHTHEETYIEEHHHSSGAAGAGGRRWHGQGPARPARPEKKKTGGLGGLMAGAGLVGALAVALGLKRKADHRHDDKSTVSGTSYMYSDYTSTSSASSSDRHTRRTRHSSRR</sequence>
<feature type="chain" id="PRO_5028836613" description="Mid2 domain-containing protein" evidence="3">
    <location>
        <begin position="25"/>
        <end position="371"/>
    </location>
</feature>
<dbReference type="PANTHER" id="PTHR16861:SF10">
    <property type="entry name" value="MID2 DOMAIN-CONTAINING PROTEIN"/>
    <property type="match status" value="1"/>
</dbReference>
<dbReference type="AlphaFoldDB" id="A0A7C8HZL9"/>
<keyword evidence="3" id="KW-0732">Signal</keyword>
<feature type="transmembrane region" description="Helical" evidence="2">
    <location>
        <begin position="304"/>
        <end position="325"/>
    </location>
</feature>
<feature type="region of interest" description="Disordered" evidence="1">
    <location>
        <begin position="330"/>
        <end position="371"/>
    </location>
</feature>
<evidence type="ECO:0000313" key="5">
    <source>
        <dbReference type="Proteomes" id="UP000481861"/>
    </source>
</evidence>
<feature type="compositionally biased region" description="Basic residues" evidence="1">
    <location>
        <begin position="361"/>
        <end position="371"/>
    </location>
</feature>
<proteinExistence type="predicted"/>
<organism evidence="4 5">
    <name type="scientific">Massariosphaeria phaeospora</name>
    <dbReference type="NCBI Taxonomy" id="100035"/>
    <lineage>
        <taxon>Eukaryota</taxon>
        <taxon>Fungi</taxon>
        <taxon>Dikarya</taxon>
        <taxon>Ascomycota</taxon>
        <taxon>Pezizomycotina</taxon>
        <taxon>Dothideomycetes</taxon>
        <taxon>Pleosporomycetidae</taxon>
        <taxon>Pleosporales</taxon>
        <taxon>Pleosporales incertae sedis</taxon>
        <taxon>Massariosphaeria</taxon>
    </lineage>
</organism>
<dbReference type="PANTHER" id="PTHR16861">
    <property type="entry name" value="GLYCOPROTEIN 38"/>
    <property type="match status" value="1"/>
</dbReference>
<feature type="region of interest" description="Disordered" evidence="1">
    <location>
        <begin position="269"/>
        <end position="305"/>
    </location>
</feature>
<evidence type="ECO:0008006" key="6">
    <source>
        <dbReference type="Google" id="ProtNLM"/>
    </source>
</evidence>
<keyword evidence="2" id="KW-0472">Membrane</keyword>